<dbReference type="InterPro" id="IPR036390">
    <property type="entry name" value="WH_DNA-bd_sf"/>
</dbReference>
<protein>
    <recommendedName>
        <fullName evidence="4">MarR family transcriptional regulator</fullName>
    </recommendedName>
</protein>
<proteinExistence type="predicted"/>
<evidence type="ECO:0008006" key="4">
    <source>
        <dbReference type="Google" id="ProtNLM"/>
    </source>
</evidence>
<feature type="region of interest" description="Disordered" evidence="1">
    <location>
        <begin position="199"/>
        <end position="223"/>
    </location>
</feature>
<feature type="compositionally biased region" description="Basic and acidic residues" evidence="1">
    <location>
        <begin position="204"/>
        <end position="214"/>
    </location>
</feature>
<evidence type="ECO:0000313" key="2">
    <source>
        <dbReference type="EMBL" id="GAA0478153.1"/>
    </source>
</evidence>
<dbReference type="RefSeq" id="WP_229954668.1">
    <property type="nucleotide sequence ID" value="NZ_BAAAEM010000002.1"/>
</dbReference>
<dbReference type="Proteomes" id="UP001500713">
    <property type="component" value="Unassembled WGS sequence"/>
</dbReference>
<dbReference type="EMBL" id="BAAAEM010000002">
    <property type="protein sequence ID" value="GAA0478153.1"/>
    <property type="molecule type" value="Genomic_DNA"/>
</dbReference>
<comment type="caution">
    <text evidence="2">The sequence shown here is derived from an EMBL/GenBank/DDBJ whole genome shotgun (WGS) entry which is preliminary data.</text>
</comment>
<evidence type="ECO:0000313" key="3">
    <source>
        <dbReference type="Proteomes" id="UP001500713"/>
    </source>
</evidence>
<organism evidence="2 3">
    <name type="scientific">Parasphingorhabdus litoris</name>
    <dbReference type="NCBI Taxonomy" id="394733"/>
    <lineage>
        <taxon>Bacteria</taxon>
        <taxon>Pseudomonadati</taxon>
        <taxon>Pseudomonadota</taxon>
        <taxon>Alphaproteobacteria</taxon>
        <taxon>Sphingomonadales</taxon>
        <taxon>Sphingomonadaceae</taxon>
        <taxon>Parasphingorhabdus</taxon>
    </lineage>
</organism>
<reference evidence="3" key="1">
    <citation type="journal article" date="2019" name="Int. J. Syst. Evol. Microbiol.">
        <title>The Global Catalogue of Microorganisms (GCM) 10K type strain sequencing project: providing services to taxonomists for standard genome sequencing and annotation.</title>
        <authorList>
            <consortium name="The Broad Institute Genomics Platform"/>
            <consortium name="The Broad Institute Genome Sequencing Center for Infectious Disease"/>
            <person name="Wu L."/>
            <person name="Ma J."/>
        </authorList>
    </citation>
    <scope>NUCLEOTIDE SEQUENCE [LARGE SCALE GENOMIC DNA]</scope>
    <source>
        <strain evidence="3">JCM 14162</strain>
    </source>
</reference>
<sequence>MDENIQDDIWGGQILLVSDDPQLRALYVHAIELLGGRCTPLPVNFADDDLTDRMNVAAIVVQITEWDSAQQSALERIEQFCEASSLPMLIRTNLDLLDTVLVAVDYPHVEHLLSDSVAELFVSLEHRTQRPISSLFADRDEIDLADLKKISADVERIARALVKLSGPQQPSGGRQPISSPFLEGQTKLADSPIGFKAGSSADLQGRETDHRSEGATEAPTSHISAEEVRGLIRARRLRDQYFEAELFADPAWDMLLDLMAAQLEGTKVAVSSLCIAAAVPPTTALRWIKTMTEEGVFLRKADKKDGRRIFIELSDEAAAGMIRIFDLVRHEGLMLI</sequence>
<dbReference type="Gene3D" id="1.10.10.10">
    <property type="entry name" value="Winged helix-like DNA-binding domain superfamily/Winged helix DNA-binding domain"/>
    <property type="match status" value="1"/>
</dbReference>
<evidence type="ECO:0000256" key="1">
    <source>
        <dbReference type="SAM" id="MobiDB-lite"/>
    </source>
</evidence>
<gene>
    <name evidence="2" type="ORF">GCM10009096_20080</name>
</gene>
<keyword evidence="3" id="KW-1185">Reference proteome</keyword>
<accession>A0ABP3KF34</accession>
<name>A0ABP3KF34_9SPHN</name>
<dbReference type="InterPro" id="IPR036388">
    <property type="entry name" value="WH-like_DNA-bd_sf"/>
</dbReference>
<dbReference type="SUPFAM" id="SSF46785">
    <property type="entry name" value="Winged helix' DNA-binding domain"/>
    <property type="match status" value="1"/>
</dbReference>